<evidence type="ECO:0000256" key="20">
    <source>
        <dbReference type="SAM" id="Phobius"/>
    </source>
</evidence>
<dbReference type="EMBL" id="CM012444">
    <property type="protein sequence ID" value="RVE68981.1"/>
    <property type="molecule type" value="Genomic_DNA"/>
</dbReference>
<dbReference type="InterPro" id="IPR006593">
    <property type="entry name" value="Cyt_b561/ferric_Rdtase_TM"/>
</dbReference>
<feature type="transmembrane region" description="Helical" evidence="20">
    <location>
        <begin position="114"/>
        <end position="135"/>
    </location>
</feature>
<organism evidence="22 23">
    <name type="scientific">Oryzias javanicus</name>
    <name type="common">Javanese ricefish</name>
    <name type="synonym">Aplocheilus javanicus</name>
    <dbReference type="NCBI Taxonomy" id="123683"/>
    <lineage>
        <taxon>Eukaryota</taxon>
        <taxon>Metazoa</taxon>
        <taxon>Chordata</taxon>
        <taxon>Craniata</taxon>
        <taxon>Vertebrata</taxon>
        <taxon>Euteleostomi</taxon>
        <taxon>Actinopterygii</taxon>
        <taxon>Neopterygii</taxon>
        <taxon>Teleostei</taxon>
        <taxon>Neoteleostei</taxon>
        <taxon>Acanthomorphata</taxon>
        <taxon>Ovalentaria</taxon>
        <taxon>Atherinomorphae</taxon>
        <taxon>Beloniformes</taxon>
        <taxon>Adrianichthyidae</taxon>
        <taxon>Oryziinae</taxon>
        <taxon>Oryzias</taxon>
    </lineage>
</organism>
<keyword evidence="3" id="KW-0813">Transport</keyword>
<evidence type="ECO:0000313" key="22">
    <source>
        <dbReference type="EMBL" id="RVE68981.1"/>
    </source>
</evidence>
<feature type="transmembrane region" description="Helical" evidence="20">
    <location>
        <begin position="155"/>
        <end position="174"/>
    </location>
</feature>
<evidence type="ECO:0000256" key="11">
    <source>
        <dbReference type="ARBA" id="ARBA00023136"/>
    </source>
</evidence>
<evidence type="ECO:0000256" key="6">
    <source>
        <dbReference type="ARBA" id="ARBA00022723"/>
    </source>
</evidence>
<dbReference type="PANTHER" id="PTHR10106:SF14">
    <property type="entry name" value="TRANSMEMBRANE ASCORBATE-DEPENDENT REDUCTASE CYB561"/>
    <property type="match status" value="1"/>
</dbReference>
<evidence type="ECO:0000256" key="12">
    <source>
        <dbReference type="ARBA" id="ARBA00023329"/>
    </source>
</evidence>
<dbReference type="PANTHER" id="PTHR10106">
    <property type="entry name" value="CYTOCHROME B561-RELATED"/>
    <property type="match status" value="1"/>
</dbReference>
<dbReference type="InterPro" id="IPR043205">
    <property type="entry name" value="CYB561/CYBRD1-like"/>
</dbReference>
<dbReference type="GO" id="GO:0140571">
    <property type="term" value="F:transmembrane ascorbate ferrireductase activity"/>
    <property type="evidence" value="ECO:0007669"/>
    <property type="project" value="UniProtKB-EC"/>
</dbReference>
<dbReference type="AlphaFoldDB" id="A0A3S2MXQ2"/>
<evidence type="ECO:0000256" key="13">
    <source>
        <dbReference type="ARBA" id="ARBA00024185"/>
    </source>
</evidence>
<keyword evidence="7" id="KW-1278">Translocase</keyword>
<evidence type="ECO:0000256" key="2">
    <source>
        <dbReference type="ARBA" id="ARBA00011738"/>
    </source>
</evidence>
<dbReference type="Pfam" id="PF03188">
    <property type="entry name" value="Cytochrom_B561"/>
    <property type="match status" value="1"/>
</dbReference>
<dbReference type="OrthoDB" id="907479at2759"/>
<keyword evidence="23" id="KW-1185">Reference proteome</keyword>
<gene>
    <name evidence="22" type="ORF">OJAV_G00073430</name>
</gene>
<reference evidence="22 23" key="1">
    <citation type="submission" date="2018-11" db="EMBL/GenBank/DDBJ databases">
        <authorList>
            <person name="Lopez-Roques C."/>
            <person name="Donnadieu C."/>
            <person name="Bouchez O."/>
            <person name="Klopp C."/>
            <person name="Cabau C."/>
            <person name="Zahm M."/>
        </authorList>
    </citation>
    <scope>NUCLEOTIDE SEQUENCE [LARGE SCALE GENOMIC DNA]</scope>
    <source>
        <strain evidence="22">RS831</strain>
        <tissue evidence="22">Whole body</tissue>
    </source>
</reference>
<feature type="transmembrane region" description="Helical" evidence="20">
    <location>
        <begin position="81"/>
        <end position="102"/>
    </location>
</feature>
<comment type="function">
    <text evidence="17">Transmembrane reductase that uses ascorbate as an electron donor in the cytoplasm and transfers electrons across membranes to reduce monodehydro-L-ascorbate radical in the lumen of secretory vesicles. It is therefore involved the regeneration and homeostasis within secretory vesicles of ascorbate which in turn provides reducing equivalents needed to support the activity of intravesicular enzymes.</text>
</comment>
<sequence length="280" mass="30408">MTHQSRQTRACLLSLGGGRPGSSVDLQNMEDSGPDRRGSVFAGLVGASQVLGLVSVVITGVWMGHYRGGFAWDGSAREFNLHPLCMVLGLVLLHGDAILVYRVFSNEAKKKVKLLHGTIHLLALITSIVGVVAVFDFHSASLIPHLYSLHSWGGLTTLILFSSQWVMGLLFFLFPGASSWLRATYLPIHVFCGLTLLVMAIGTSLLGITEKLLFSIESSYPQFTPEGVLANILGVFLVLFGVLLCYLVTREEYRRPPNPEEEALSVHFKTLTEGGAPATP</sequence>
<evidence type="ECO:0000256" key="5">
    <source>
        <dbReference type="ARBA" id="ARBA00022692"/>
    </source>
</evidence>
<feature type="transmembrane region" description="Helical" evidence="20">
    <location>
        <begin position="39"/>
        <end position="61"/>
    </location>
</feature>
<comment type="subunit">
    <text evidence="2">Homodimer.</text>
</comment>
<evidence type="ECO:0000256" key="18">
    <source>
        <dbReference type="ARBA" id="ARBA00047447"/>
    </source>
</evidence>
<evidence type="ECO:0000256" key="16">
    <source>
        <dbReference type="ARBA" id="ARBA00032709"/>
    </source>
</evidence>
<dbReference type="SMART" id="SM00665">
    <property type="entry name" value="B561"/>
    <property type="match status" value="1"/>
</dbReference>
<keyword evidence="10" id="KW-0408">Iron</keyword>
<keyword evidence="9 20" id="KW-1133">Transmembrane helix</keyword>
<evidence type="ECO:0000256" key="7">
    <source>
        <dbReference type="ARBA" id="ARBA00022967"/>
    </source>
</evidence>
<comment type="subcellular location">
    <subcellularLocation>
        <location evidence="13">Cytoplasmic vesicle</location>
        <location evidence="13">Secretory vesicle</location>
        <location evidence="13">Chromaffin granule membrane</location>
        <topology evidence="13">Multi-pass membrane protein</topology>
    </subcellularLocation>
</comment>
<evidence type="ECO:0000256" key="8">
    <source>
        <dbReference type="ARBA" id="ARBA00022982"/>
    </source>
</evidence>
<evidence type="ECO:0000256" key="14">
    <source>
        <dbReference type="ARBA" id="ARBA00024231"/>
    </source>
</evidence>
<proteinExistence type="predicted"/>
<dbReference type="Proteomes" id="UP000283210">
    <property type="component" value="Chromosome 8"/>
</dbReference>
<evidence type="ECO:0000256" key="10">
    <source>
        <dbReference type="ARBA" id="ARBA00023004"/>
    </source>
</evidence>
<keyword evidence="5 20" id="KW-0812">Transmembrane</keyword>
<keyword evidence="6" id="KW-0479">Metal-binding</keyword>
<comment type="cofactor">
    <cofactor evidence="1">
        <name>heme b</name>
        <dbReference type="ChEBI" id="CHEBI:60344"/>
    </cofactor>
</comment>
<feature type="transmembrane region" description="Helical" evidence="20">
    <location>
        <begin position="228"/>
        <end position="248"/>
    </location>
</feature>
<dbReference type="GO" id="GO:0046872">
    <property type="term" value="F:metal ion binding"/>
    <property type="evidence" value="ECO:0007669"/>
    <property type="project" value="UniProtKB-KW"/>
</dbReference>
<accession>A0A3S2MXQ2</accession>
<evidence type="ECO:0000256" key="4">
    <source>
        <dbReference type="ARBA" id="ARBA00022617"/>
    </source>
</evidence>
<keyword evidence="8" id="KW-0249">Electron transport</keyword>
<dbReference type="GO" id="GO:0005765">
    <property type="term" value="C:lysosomal membrane"/>
    <property type="evidence" value="ECO:0007669"/>
    <property type="project" value="TreeGrafter"/>
</dbReference>
<reference evidence="22 23" key="2">
    <citation type="submission" date="2019-01" db="EMBL/GenBank/DDBJ databases">
        <title>A chromosome length genome reference of the Java medaka (oryzias javanicus).</title>
        <authorList>
            <person name="Herpin A."/>
            <person name="Takehana Y."/>
            <person name="Naruse K."/>
            <person name="Ansai S."/>
            <person name="Kawaguchi M."/>
        </authorList>
    </citation>
    <scope>NUCLEOTIDE SEQUENCE [LARGE SCALE GENOMIC DNA]</scope>
    <source>
        <strain evidence="22">RS831</strain>
        <tissue evidence="22">Whole body</tissue>
    </source>
</reference>
<comment type="catalytic activity">
    <reaction evidence="19">
        <text>Fe(3+)(out) + L-ascorbate(in) = monodehydro-L-ascorbate radical(in) + Fe(2+)(out) + H(+)</text>
        <dbReference type="Rhea" id="RHEA:30403"/>
        <dbReference type="ChEBI" id="CHEBI:15378"/>
        <dbReference type="ChEBI" id="CHEBI:29033"/>
        <dbReference type="ChEBI" id="CHEBI:29034"/>
        <dbReference type="ChEBI" id="CHEBI:38290"/>
        <dbReference type="ChEBI" id="CHEBI:59513"/>
        <dbReference type="EC" id="7.2.1.3"/>
    </reaction>
    <physiologicalReaction direction="left-to-right" evidence="19">
        <dbReference type="Rhea" id="RHEA:30404"/>
    </physiologicalReaction>
</comment>
<evidence type="ECO:0000256" key="17">
    <source>
        <dbReference type="ARBA" id="ARBA00045973"/>
    </source>
</evidence>
<evidence type="ECO:0000313" key="23">
    <source>
        <dbReference type="Proteomes" id="UP000283210"/>
    </source>
</evidence>
<evidence type="ECO:0000259" key="21">
    <source>
        <dbReference type="PROSITE" id="PS50939"/>
    </source>
</evidence>
<dbReference type="Gene3D" id="1.20.120.1770">
    <property type="match status" value="1"/>
</dbReference>
<protein>
    <recommendedName>
        <fullName evidence="14">Transmembrane ascorbate-dependent reductase CYB561</fullName>
    </recommendedName>
    <alternativeName>
        <fullName evidence="15">Cytochrome b-561</fullName>
    </alternativeName>
    <alternativeName>
        <fullName evidence="16">Cytochrome b561</fullName>
    </alternativeName>
</protein>
<dbReference type="GO" id="GO:0042584">
    <property type="term" value="C:chromaffin granule membrane"/>
    <property type="evidence" value="ECO:0007669"/>
    <property type="project" value="UniProtKB-SubCell"/>
</dbReference>
<evidence type="ECO:0000256" key="19">
    <source>
        <dbReference type="ARBA" id="ARBA00048457"/>
    </source>
</evidence>
<keyword evidence="4" id="KW-0349">Heme</keyword>
<comment type="catalytic activity">
    <reaction evidence="18">
        <text>monodehydro-L-ascorbate radical(out) + L-ascorbate(in) = monodehydro-L-ascorbate radical(in) + L-ascorbate(out)</text>
        <dbReference type="Rhea" id="RHEA:66524"/>
        <dbReference type="ChEBI" id="CHEBI:38290"/>
        <dbReference type="ChEBI" id="CHEBI:59513"/>
    </reaction>
    <physiologicalReaction direction="left-to-right" evidence="18">
        <dbReference type="Rhea" id="RHEA:66525"/>
    </physiologicalReaction>
</comment>
<name>A0A3S2MXQ2_ORYJA</name>
<evidence type="ECO:0000256" key="9">
    <source>
        <dbReference type="ARBA" id="ARBA00022989"/>
    </source>
</evidence>
<feature type="domain" description="Cytochrome b561" evidence="21">
    <location>
        <begin position="47"/>
        <end position="249"/>
    </location>
</feature>
<evidence type="ECO:0000256" key="1">
    <source>
        <dbReference type="ARBA" id="ARBA00001970"/>
    </source>
</evidence>
<dbReference type="FunFam" id="1.20.120.1770:FF:000001">
    <property type="entry name" value="Cytochrome b reductase 1"/>
    <property type="match status" value="1"/>
</dbReference>
<evidence type="ECO:0000256" key="15">
    <source>
        <dbReference type="ARBA" id="ARBA00030896"/>
    </source>
</evidence>
<keyword evidence="12" id="KW-0968">Cytoplasmic vesicle</keyword>
<dbReference type="PROSITE" id="PS50939">
    <property type="entry name" value="CYTOCHROME_B561"/>
    <property type="match status" value="1"/>
</dbReference>
<keyword evidence="11 20" id="KW-0472">Membrane</keyword>
<evidence type="ECO:0000256" key="3">
    <source>
        <dbReference type="ARBA" id="ARBA00022448"/>
    </source>
</evidence>
<feature type="transmembrane region" description="Helical" evidence="20">
    <location>
        <begin position="186"/>
        <end position="208"/>
    </location>
</feature>